<dbReference type="WBParaSite" id="RSKR_0000034700.1">
    <property type="protein sequence ID" value="RSKR_0000034700.1"/>
    <property type="gene ID" value="RSKR_0000034700"/>
</dbReference>
<accession>A0AC35TGL7</accession>
<proteinExistence type="predicted"/>
<sequence length="562" mass="63341">MAAMIGASKNILSNERALTEAEAELMKAMDEQVANEKVKQLQRERRLMSFRAAKNVYTAKIKSKKYHKIKKRSNRRKLVKEFEDLVTKDPEAAKAKLAELEKDRLMERATLRHRTTGKWNKNLIKYAARNEGVKKIMQDHMQFGRELKAKLLGVDPDDLSDSDEEEQTPEVIGNKKKEYQTFLAMVAEEASKEHDKAEKVPDNIASALLDGHNPWLKTGLLKLRSAIKQKEEAKRGFRTQLTKSKAIANMELDDGWTIVGAGQEEYPVTKSDMDADQEGAMKETLSEEESEDEECDGNGKKEDSSIDDIFDAYFNSLIKTTKDEEEAAQRQDDLEALEKAESNYVETAPGLKRKGDQEGPVAAKSAKIDIDISLDPSKYLKLVTSEVDSIDETVNDHLDGQARINAFDQTNIIAEAFEDDDVLVEFEKHKAMVEDFESVKDVDLTLHGWGSWTGQTIAKKSKPEYVLKAPINERKDAKNRGLIMLESVDSAISKLQPTDVPFPYTSSKVFEAVAKQPLGMDWNPATTTKKMTKPVVRTRLGKIIRPISKIETMKGRKVGLDK</sequence>
<evidence type="ECO:0000313" key="2">
    <source>
        <dbReference type="WBParaSite" id="RSKR_0000034700.1"/>
    </source>
</evidence>
<dbReference type="Proteomes" id="UP000095286">
    <property type="component" value="Unplaced"/>
</dbReference>
<reference evidence="2" key="1">
    <citation type="submission" date="2016-11" db="UniProtKB">
        <authorList>
            <consortium name="WormBaseParasite"/>
        </authorList>
    </citation>
    <scope>IDENTIFICATION</scope>
    <source>
        <strain evidence="2">KR3021</strain>
    </source>
</reference>
<organism evidence="1 2">
    <name type="scientific">Rhabditophanes sp. KR3021</name>
    <dbReference type="NCBI Taxonomy" id="114890"/>
    <lineage>
        <taxon>Eukaryota</taxon>
        <taxon>Metazoa</taxon>
        <taxon>Ecdysozoa</taxon>
        <taxon>Nematoda</taxon>
        <taxon>Chromadorea</taxon>
        <taxon>Rhabditida</taxon>
        <taxon>Tylenchina</taxon>
        <taxon>Panagrolaimomorpha</taxon>
        <taxon>Strongyloidoidea</taxon>
        <taxon>Alloionematidae</taxon>
        <taxon>Rhabditophanes</taxon>
    </lineage>
</organism>
<name>A0AC35TGL7_9BILA</name>
<protein>
    <submittedName>
        <fullName evidence="2">U3 small nucleolar RNA-associated protein 14 homolog A</fullName>
    </submittedName>
</protein>
<evidence type="ECO:0000313" key="1">
    <source>
        <dbReference type="Proteomes" id="UP000095286"/>
    </source>
</evidence>